<keyword evidence="3" id="KW-0677">Repeat</keyword>
<dbReference type="GO" id="GO:0010468">
    <property type="term" value="P:regulation of gene expression"/>
    <property type="evidence" value="ECO:0007669"/>
    <property type="project" value="TreeGrafter"/>
</dbReference>
<evidence type="ECO:0000256" key="4">
    <source>
        <dbReference type="ARBA" id="ARBA00022771"/>
    </source>
</evidence>
<protein>
    <recommendedName>
        <fullName evidence="9">C2H2-type domain-containing protein</fullName>
    </recommendedName>
</protein>
<sequence>MSSTSSCSSSPFSSPETATELDILDMPMFFPSESSSIYQQILDVDGSNEVMVQQQPQFQSFASAQHQKHQQQFQYGMAQIGLGTPPTSPPTPSFHRYSGNAEVGTMYYPSQPLAIHNAYVSPTQPIAVLQQQQQQQLQQAEQHAYNVLLQQFDNLESSLISPSPTASSCSSSLNNSPYTESPLVAIGSDFDLFPLNNSSAQQTTAGYPSGPVMAPSTMTQSMYSQSSVYHQMTPPMHHVDLEREVSSLFKSDVISLGPNAEQQPITTEMSLLCKCPGQYPCGEQVVEPSLDSIPSSSSLLSEIREDEYSEEDSGSEEDQELDPSYMPLTFSRSSTANNMFARSNAGGARSRSDKARPKSMMISTSSQPYSSPYSRQSSPGSPTRQVRRRSSSGSYSSFTGNSHNQQLLDPQDLPEITNIHVCPVCSRHFSRPYNLRTHILTHTTSRPYACDQCSWAFSRKNDLVRHARAKHPDSAIAKSAAVPKKNLTNESCVV</sequence>
<dbReference type="PANTHER" id="PTHR16515">
    <property type="entry name" value="PR DOMAIN ZINC FINGER PROTEIN"/>
    <property type="match status" value="1"/>
</dbReference>
<evidence type="ECO:0000256" key="1">
    <source>
        <dbReference type="ARBA" id="ARBA00004123"/>
    </source>
</evidence>
<feature type="domain" description="C2H2-type" evidence="9">
    <location>
        <begin position="448"/>
        <end position="476"/>
    </location>
</feature>
<evidence type="ECO:0000313" key="10">
    <source>
        <dbReference type="EMBL" id="KAG0249623.1"/>
    </source>
</evidence>
<dbReference type="AlphaFoldDB" id="A0A9P6TWZ9"/>
<dbReference type="EMBL" id="JAAAJA010000789">
    <property type="protein sequence ID" value="KAG0249623.1"/>
    <property type="molecule type" value="Genomic_DNA"/>
</dbReference>
<evidence type="ECO:0000256" key="6">
    <source>
        <dbReference type="ARBA" id="ARBA00023242"/>
    </source>
</evidence>
<keyword evidence="6" id="KW-0539">Nucleus</keyword>
<gene>
    <name evidence="10" type="ORF">BG011_009066</name>
</gene>
<evidence type="ECO:0000313" key="11">
    <source>
        <dbReference type="Proteomes" id="UP000726737"/>
    </source>
</evidence>
<evidence type="ECO:0000256" key="3">
    <source>
        <dbReference type="ARBA" id="ARBA00022737"/>
    </source>
</evidence>
<dbReference type="GO" id="GO:0005634">
    <property type="term" value="C:nucleus"/>
    <property type="evidence" value="ECO:0007669"/>
    <property type="project" value="UniProtKB-SubCell"/>
</dbReference>
<evidence type="ECO:0000259" key="9">
    <source>
        <dbReference type="PROSITE" id="PS50157"/>
    </source>
</evidence>
<keyword evidence="4 7" id="KW-0863">Zinc-finger</keyword>
<proteinExistence type="predicted"/>
<accession>A0A9P6TWZ9</accession>
<dbReference type="GO" id="GO:0008270">
    <property type="term" value="F:zinc ion binding"/>
    <property type="evidence" value="ECO:0007669"/>
    <property type="project" value="UniProtKB-KW"/>
</dbReference>
<evidence type="ECO:0000256" key="5">
    <source>
        <dbReference type="ARBA" id="ARBA00022833"/>
    </source>
</evidence>
<dbReference type="PANTHER" id="PTHR16515:SF49">
    <property type="entry name" value="GASTRULA ZINC FINGER PROTEIN XLCGF49.1-LIKE-RELATED"/>
    <property type="match status" value="1"/>
</dbReference>
<feature type="region of interest" description="Disordered" evidence="8">
    <location>
        <begin position="286"/>
        <end position="408"/>
    </location>
</feature>
<organism evidence="10 11">
    <name type="scientific">Mortierella polycephala</name>
    <dbReference type="NCBI Taxonomy" id="41804"/>
    <lineage>
        <taxon>Eukaryota</taxon>
        <taxon>Fungi</taxon>
        <taxon>Fungi incertae sedis</taxon>
        <taxon>Mucoromycota</taxon>
        <taxon>Mortierellomycotina</taxon>
        <taxon>Mortierellomycetes</taxon>
        <taxon>Mortierellales</taxon>
        <taxon>Mortierellaceae</taxon>
        <taxon>Mortierella</taxon>
    </lineage>
</organism>
<dbReference type="InterPro" id="IPR036236">
    <property type="entry name" value="Znf_C2H2_sf"/>
</dbReference>
<comment type="subcellular location">
    <subcellularLocation>
        <location evidence="1">Nucleus</location>
    </subcellularLocation>
</comment>
<dbReference type="InterPro" id="IPR013087">
    <property type="entry name" value="Znf_C2H2_type"/>
</dbReference>
<dbReference type="SUPFAM" id="SSF57667">
    <property type="entry name" value="beta-beta-alpha zinc fingers"/>
    <property type="match status" value="1"/>
</dbReference>
<dbReference type="FunFam" id="3.30.160.60:FF:000446">
    <property type="entry name" value="Zinc finger protein"/>
    <property type="match status" value="1"/>
</dbReference>
<feature type="domain" description="C2H2-type" evidence="9">
    <location>
        <begin position="420"/>
        <end position="447"/>
    </location>
</feature>
<feature type="compositionally biased region" description="Polar residues" evidence="8">
    <location>
        <begin position="330"/>
        <end position="341"/>
    </location>
</feature>
<feature type="compositionally biased region" description="Acidic residues" evidence="8">
    <location>
        <begin position="304"/>
        <end position="321"/>
    </location>
</feature>
<evidence type="ECO:0000256" key="2">
    <source>
        <dbReference type="ARBA" id="ARBA00022723"/>
    </source>
</evidence>
<feature type="compositionally biased region" description="Low complexity" evidence="8">
    <location>
        <begin position="363"/>
        <end position="382"/>
    </location>
</feature>
<name>A0A9P6TWZ9_9FUNG</name>
<dbReference type="PROSITE" id="PS50157">
    <property type="entry name" value="ZINC_FINGER_C2H2_2"/>
    <property type="match status" value="2"/>
</dbReference>
<keyword evidence="5" id="KW-0862">Zinc</keyword>
<feature type="compositionally biased region" description="Polar residues" evidence="8">
    <location>
        <begin position="398"/>
        <end position="408"/>
    </location>
</feature>
<evidence type="ECO:0000256" key="7">
    <source>
        <dbReference type="PROSITE-ProRule" id="PRU00042"/>
    </source>
</evidence>
<dbReference type="InterPro" id="IPR050331">
    <property type="entry name" value="Zinc_finger"/>
</dbReference>
<evidence type="ECO:0000256" key="8">
    <source>
        <dbReference type="SAM" id="MobiDB-lite"/>
    </source>
</evidence>
<dbReference type="OrthoDB" id="6077919at2759"/>
<keyword evidence="2" id="KW-0479">Metal-binding</keyword>
<keyword evidence="11" id="KW-1185">Reference proteome</keyword>
<dbReference type="SMART" id="SM00355">
    <property type="entry name" value="ZnF_C2H2"/>
    <property type="match status" value="2"/>
</dbReference>
<feature type="compositionally biased region" description="Low complexity" evidence="8">
    <location>
        <begin position="287"/>
        <end position="301"/>
    </location>
</feature>
<dbReference type="Pfam" id="PF00096">
    <property type="entry name" value="zf-C2H2"/>
    <property type="match status" value="2"/>
</dbReference>
<dbReference type="PROSITE" id="PS00028">
    <property type="entry name" value="ZINC_FINGER_C2H2_1"/>
    <property type="match status" value="2"/>
</dbReference>
<reference evidence="10" key="1">
    <citation type="journal article" date="2020" name="Fungal Divers.">
        <title>Resolving the Mortierellaceae phylogeny through synthesis of multi-gene phylogenetics and phylogenomics.</title>
        <authorList>
            <person name="Vandepol N."/>
            <person name="Liber J."/>
            <person name="Desiro A."/>
            <person name="Na H."/>
            <person name="Kennedy M."/>
            <person name="Barry K."/>
            <person name="Grigoriev I.V."/>
            <person name="Miller A.N."/>
            <person name="O'Donnell K."/>
            <person name="Stajich J.E."/>
            <person name="Bonito G."/>
        </authorList>
    </citation>
    <scope>NUCLEOTIDE SEQUENCE</scope>
    <source>
        <strain evidence="10">KOD948</strain>
    </source>
</reference>
<comment type="caution">
    <text evidence="10">The sequence shown here is derived from an EMBL/GenBank/DDBJ whole genome shotgun (WGS) entry which is preliminary data.</text>
</comment>
<dbReference type="Gene3D" id="3.30.160.60">
    <property type="entry name" value="Classic Zinc Finger"/>
    <property type="match status" value="2"/>
</dbReference>
<dbReference type="Proteomes" id="UP000726737">
    <property type="component" value="Unassembled WGS sequence"/>
</dbReference>